<sequence length="48" mass="5765">MIKNKHKNRTNARVGRSWPNERALKKRRQLPNNFIMGMTHQNPELHSK</sequence>
<evidence type="ECO:0000313" key="3">
    <source>
        <dbReference type="Proteomes" id="UP000509302"/>
    </source>
</evidence>
<feature type="compositionally biased region" description="Basic residues" evidence="1">
    <location>
        <begin position="1"/>
        <end position="10"/>
    </location>
</feature>
<gene>
    <name evidence="2" type="ORF">HYG79_06330</name>
</gene>
<evidence type="ECO:0000313" key="2">
    <source>
        <dbReference type="EMBL" id="QLG44983.1"/>
    </source>
</evidence>
<keyword evidence="3" id="KW-1185">Reference proteome</keyword>
<dbReference type="Proteomes" id="UP000509302">
    <property type="component" value="Chromosome"/>
</dbReference>
<dbReference type="RefSeq" id="WP_179241273.1">
    <property type="nucleotide sequence ID" value="NZ_CP058595.1"/>
</dbReference>
<dbReference type="KEGG" id="cagg:HYG79_06330"/>
<organism evidence="2 3">
    <name type="scientific">Costertonia aggregata</name>
    <dbReference type="NCBI Taxonomy" id="343403"/>
    <lineage>
        <taxon>Bacteria</taxon>
        <taxon>Pseudomonadati</taxon>
        <taxon>Bacteroidota</taxon>
        <taxon>Flavobacteriia</taxon>
        <taxon>Flavobacteriales</taxon>
        <taxon>Flavobacteriaceae</taxon>
        <taxon>Costertonia</taxon>
    </lineage>
</organism>
<dbReference type="EMBL" id="CP058595">
    <property type="protein sequence ID" value="QLG44983.1"/>
    <property type="molecule type" value="Genomic_DNA"/>
</dbReference>
<dbReference type="AlphaFoldDB" id="A0A7H9ANM8"/>
<evidence type="ECO:0000256" key="1">
    <source>
        <dbReference type="SAM" id="MobiDB-lite"/>
    </source>
</evidence>
<name>A0A7H9ANM8_9FLAO</name>
<proteinExistence type="predicted"/>
<accession>A0A7H9ANM8</accession>
<protein>
    <submittedName>
        <fullName evidence="2">Uncharacterized protein</fullName>
    </submittedName>
</protein>
<reference evidence="2 3" key="1">
    <citation type="journal article" date="2006" name="Int. J. Syst. Evol. Microbiol.">
        <title>Costertonia aggregata gen. nov., sp. nov., a mesophilic marine bacterium of the family Flavobacteriaceae, isolated from a mature biofilm.</title>
        <authorList>
            <person name="Kwon K.K."/>
            <person name="Lee Y.K."/>
            <person name="Lee H.K."/>
        </authorList>
    </citation>
    <scope>NUCLEOTIDE SEQUENCE [LARGE SCALE GENOMIC DNA]</scope>
    <source>
        <strain evidence="2 3">KCCM 42265</strain>
    </source>
</reference>
<feature type="region of interest" description="Disordered" evidence="1">
    <location>
        <begin position="1"/>
        <end position="48"/>
    </location>
</feature>